<proteinExistence type="predicted"/>
<keyword evidence="1" id="KW-1133">Transmembrane helix</keyword>
<name>A0A1F6CEY4_9BACT</name>
<evidence type="ECO:0000256" key="1">
    <source>
        <dbReference type="SAM" id="Phobius"/>
    </source>
</evidence>
<organism evidence="2 3">
    <name type="scientific">Candidatus Kaiserbacteria bacterium RIFCSPHIGHO2_01_FULL_49_13</name>
    <dbReference type="NCBI Taxonomy" id="1798477"/>
    <lineage>
        <taxon>Bacteria</taxon>
        <taxon>Candidatus Kaiseribacteriota</taxon>
    </lineage>
</organism>
<evidence type="ECO:0008006" key="4">
    <source>
        <dbReference type="Google" id="ProtNLM"/>
    </source>
</evidence>
<dbReference type="AlphaFoldDB" id="A0A1F6CEY4"/>
<sequence length="152" mass="17483">MDQREPIIWEALEHEHRPKTTDWYWALGIIAFGGATTALIAGNTLFALLILIGAFTMMLLATKHPTLTRFEINNRGVIIKKTLYPYSSLHSYGIPHENPLLILRSKKTFVPFIIIPLGDRHPSEIEDVLHGRLPREEHEEPFAHKILEYFGF</sequence>
<comment type="caution">
    <text evidence="2">The sequence shown here is derived from an EMBL/GenBank/DDBJ whole genome shotgun (WGS) entry which is preliminary data.</text>
</comment>
<reference evidence="2 3" key="1">
    <citation type="journal article" date="2016" name="Nat. Commun.">
        <title>Thousands of microbial genomes shed light on interconnected biogeochemical processes in an aquifer system.</title>
        <authorList>
            <person name="Anantharaman K."/>
            <person name="Brown C.T."/>
            <person name="Hug L.A."/>
            <person name="Sharon I."/>
            <person name="Castelle C.J."/>
            <person name="Probst A.J."/>
            <person name="Thomas B.C."/>
            <person name="Singh A."/>
            <person name="Wilkins M.J."/>
            <person name="Karaoz U."/>
            <person name="Brodie E.L."/>
            <person name="Williams K.H."/>
            <person name="Hubbard S.S."/>
            <person name="Banfield J.F."/>
        </authorList>
    </citation>
    <scope>NUCLEOTIDE SEQUENCE [LARGE SCALE GENOMIC DNA]</scope>
</reference>
<dbReference type="Proteomes" id="UP000178344">
    <property type="component" value="Unassembled WGS sequence"/>
</dbReference>
<gene>
    <name evidence="2" type="ORF">A2671_00710</name>
</gene>
<evidence type="ECO:0000313" key="3">
    <source>
        <dbReference type="Proteomes" id="UP000178344"/>
    </source>
</evidence>
<keyword evidence="1" id="KW-0472">Membrane</keyword>
<evidence type="ECO:0000313" key="2">
    <source>
        <dbReference type="EMBL" id="OGG47462.1"/>
    </source>
</evidence>
<accession>A0A1F6CEY4</accession>
<dbReference type="EMBL" id="MFKQ01000009">
    <property type="protein sequence ID" value="OGG47462.1"/>
    <property type="molecule type" value="Genomic_DNA"/>
</dbReference>
<feature type="transmembrane region" description="Helical" evidence="1">
    <location>
        <begin position="23"/>
        <end position="55"/>
    </location>
</feature>
<protein>
    <recommendedName>
        <fullName evidence="4">DUF5673 domain-containing protein</fullName>
    </recommendedName>
</protein>
<keyword evidence="1" id="KW-0812">Transmembrane</keyword>